<comment type="caution">
    <text evidence="1">The sequence shown here is derived from an EMBL/GenBank/DDBJ whole genome shotgun (WGS) entry which is preliminary data.</text>
</comment>
<reference evidence="1 2" key="1">
    <citation type="submission" date="2017-10" db="EMBL/GenBank/DDBJ databases">
        <title>Comparative genomics in systemic dimorphic fungi from Ajellomycetaceae.</title>
        <authorList>
            <person name="Munoz J.F."/>
            <person name="Mcewen J.G."/>
            <person name="Clay O.K."/>
            <person name="Cuomo C.A."/>
        </authorList>
    </citation>
    <scope>NUCLEOTIDE SEQUENCE [LARGE SCALE GENOMIC DNA]</scope>
    <source>
        <strain evidence="1 2">UAMH4076</strain>
    </source>
</reference>
<dbReference type="EMBL" id="PDND01000163">
    <property type="protein sequence ID" value="PGH30628.1"/>
    <property type="molecule type" value="Genomic_DNA"/>
</dbReference>
<keyword evidence="2" id="KW-1185">Reference proteome</keyword>
<name>A0A2B7ZBV5_9EURO</name>
<protein>
    <submittedName>
        <fullName evidence="1">Uncharacterized protein</fullName>
    </submittedName>
</protein>
<organism evidence="1 2">
    <name type="scientific">[Emmonsia] crescens</name>
    <dbReference type="NCBI Taxonomy" id="73230"/>
    <lineage>
        <taxon>Eukaryota</taxon>
        <taxon>Fungi</taxon>
        <taxon>Dikarya</taxon>
        <taxon>Ascomycota</taxon>
        <taxon>Pezizomycotina</taxon>
        <taxon>Eurotiomycetes</taxon>
        <taxon>Eurotiomycetidae</taxon>
        <taxon>Onygenales</taxon>
        <taxon>Ajellomycetaceae</taxon>
        <taxon>Emergomyces</taxon>
    </lineage>
</organism>
<evidence type="ECO:0000313" key="1">
    <source>
        <dbReference type="EMBL" id="PGH30628.1"/>
    </source>
</evidence>
<accession>A0A2B7ZBV5</accession>
<dbReference type="AlphaFoldDB" id="A0A2B7ZBV5"/>
<dbReference type="Proteomes" id="UP000226031">
    <property type="component" value="Unassembled WGS sequence"/>
</dbReference>
<proteinExistence type="predicted"/>
<sequence length="123" mass="14186">MLTIAIFTKATTFSVSYHNRFVSSSMNAYKVKLDRNALHMKIPTVQPFHRLGPIKLAKPLLEHRQLTTHGRTPATRDVQTATKSRYTSSYRSHFHSHYGDFYVDSRLTNIQMISTTQTRCRLG</sequence>
<evidence type="ECO:0000313" key="2">
    <source>
        <dbReference type="Proteomes" id="UP000226031"/>
    </source>
</evidence>
<gene>
    <name evidence="1" type="ORF">GX50_06622</name>
</gene>